<evidence type="ECO:0000313" key="5">
    <source>
        <dbReference type="Proteomes" id="UP001196379"/>
    </source>
</evidence>
<dbReference type="OrthoDB" id="9842554at2"/>
<evidence type="ECO:0000313" key="2">
    <source>
        <dbReference type="EMBL" id="MBV6530683.1"/>
    </source>
</evidence>
<reference evidence="3 5" key="1">
    <citation type="journal article" date="2021" name="Mol. Ecol.">
        <title>Polar bear-adapted Ursidibacter maritimus are remarkably conserved after generations in captivity.</title>
        <authorList>
            <person name="Espinosa-Gongora C."/>
            <person name="Hansen M.J."/>
            <person name="Bertelsen M.F."/>
            <person name="Bojesen A.M."/>
        </authorList>
    </citation>
    <scope>NUCLEOTIDE SEQUENCE</scope>
    <source>
        <strain evidence="3">Pb43105x</strain>
        <strain evidence="2 5">Pb43106</strain>
    </source>
</reference>
<sequence length="166" mass="18587">MSKDTIFKKGVIPFLIFFKQPKMVKDFLMKNNRMFSTVMKTAMTAGIMGLVSIGNVAQASSSNITPLYVSYACQNKVKLEVSYVFVGGKPMTATVKLNRKPAGVLEFNSKQSNEDTRVLSYKKTNLLLDSGFTLENSKENVSVMLTKDTKKTTNILAKNCEIKEYR</sequence>
<evidence type="ECO:0000313" key="3">
    <source>
        <dbReference type="EMBL" id="MBV6545759.1"/>
    </source>
</evidence>
<proteinExistence type="predicted"/>
<protein>
    <recommendedName>
        <fullName evidence="1">ACP-like domain-containing protein</fullName>
    </recommendedName>
</protein>
<organism evidence="3 4">
    <name type="scientific">Ursidibacter maritimus</name>
    <dbReference type="NCBI Taxonomy" id="1331689"/>
    <lineage>
        <taxon>Bacteria</taxon>
        <taxon>Pseudomonadati</taxon>
        <taxon>Pseudomonadota</taxon>
        <taxon>Gammaproteobacteria</taxon>
        <taxon>Pasteurellales</taxon>
        <taxon>Pasteurellaceae</taxon>
        <taxon>Ursidibacter</taxon>
    </lineage>
</organism>
<dbReference type="EMBL" id="JABUMC010000001">
    <property type="protein sequence ID" value="MBV6545759.1"/>
    <property type="molecule type" value="Genomic_DNA"/>
</dbReference>
<name>A0A949WEC5_9PAST</name>
<dbReference type="RefSeq" id="WP_157402896.1">
    <property type="nucleotide sequence ID" value="NZ_JABULY010000001.1"/>
</dbReference>
<dbReference type="Proteomes" id="UP001196379">
    <property type="component" value="Unassembled WGS sequence"/>
</dbReference>
<accession>A0A949WEC5</accession>
<feature type="domain" description="ACP-like" evidence="1">
    <location>
        <begin position="68"/>
        <end position="161"/>
    </location>
</feature>
<keyword evidence="5" id="KW-1185">Reference proteome</keyword>
<dbReference type="GeneID" id="65548739"/>
<comment type="caution">
    <text evidence="3">The sequence shown here is derived from an EMBL/GenBank/DDBJ whole genome shotgun (WGS) entry which is preliminary data.</text>
</comment>
<evidence type="ECO:0000313" key="4">
    <source>
        <dbReference type="Proteomes" id="UP000732858"/>
    </source>
</evidence>
<dbReference type="EMBL" id="JABULY010000001">
    <property type="protein sequence ID" value="MBV6530683.1"/>
    <property type="molecule type" value="Genomic_DNA"/>
</dbReference>
<dbReference type="Proteomes" id="UP000732858">
    <property type="component" value="Unassembled WGS sequence"/>
</dbReference>
<dbReference type="Pfam" id="PF24574">
    <property type="entry name" value="Nm-ACP"/>
    <property type="match status" value="1"/>
</dbReference>
<gene>
    <name evidence="2" type="ORF">HT657_00735</name>
    <name evidence="3" type="ORF">HT672_00335</name>
</gene>
<dbReference type="AlphaFoldDB" id="A0A949WEC5"/>
<evidence type="ECO:0000259" key="1">
    <source>
        <dbReference type="Pfam" id="PF24574"/>
    </source>
</evidence>
<dbReference type="InterPro" id="IPR056025">
    <property type="entry name" value="ACP_dom"/>
</dbReference>